<evidence type="ECO:0000313" key="1">
    <source>
        <dbReference type="EMBL" id="KZO90711.1"/>
    </source>
</evidence>
<sequence length="124" mass="13641">MLVYCRSWNVRSLRESARSGLLPALLSGLGWDHGVTLAHWTAGSSSGIRIAECTQYTCRLVFRDTRQSKAPGKRNAVCCIIIPKRARAGEDDVTRPLHSRFCASGRRGRRVCGEGHVSFPCVPA</sequence>
<reference evidence="1 2" key="1">
    <citation type="journal article" date="2016" name="Mol. Biol. Evol.">
        <title>Comparative Genomics of Early-Diverging Mushroom-Forming Fungi Provides Insights into the Origins of Lignocellulose Decay Capabilities.</title>
        <authorList>
            <person name="Nagy L.G."/>
            <person name="Riley R."/>
            <person name="Tritt A."/>
            <person name="Adam C."/>
            <person name="Daum C."/>
            <person name="Floudas D."/>
            <person name="Sun H."/>
            <person name="Yadav J.S."/>
            <person name="Pangilinan J."/>
            <person name="Larsson K.H."/>
            <person name="Matsuura K."/>
            <person name="Barry K."/>
            <person name="Labutti K."/>
            <person name="Kuo R."/>
            <person name="Ohm R.A."/>
            <person name="Bhattacharya S.S."/>
            <person name="Shirouzu T."/>
            <person name="Yoshinaga Y."/>
            <person name="Martin F.M."/>
            <person name="Grigoriev I.V."/>
            <person name="Hibbett D.S."/>
        </authorList>
    </citation>
    <scope>NUCLEOTIDE SEQUENCE [LARGE SCALE GENOMIC DNA]</scope>
    <source>
        <strain evidence="1 2">TUFC12733</strain>
    </source>
</reference>
<evidence type="ECO:0000313" key="2">
    <source>
        <dbReference type="Proteomes" id="UP000076738"/>
    </source>
</evidence>
<accession>A0A167GME9</accession>
<organism evidence="1 2">
    <name type="scientific">Calocera viscosa (strain TUFC12733)</name>
    <dbReference type="NCBI Taxonomy" id="1330018"/>
    <lineage>
        <taxon>Eukaryota</taxon>
        <taxon>Fungi</taxon>
        <taxon>Dikarya</taxon>
        <taxon>Basidiomycota</taxon>
        <taxon>Agaricomycotina</taxon>
        <taxon>Dacrymycetes</taxon>
        <taxon>Dacrymycetales</taxon>
        <taxon>Dacrymycetaceae</taxon>
        <taxon>Calocera</taxon>
    </lineage>
</organism>
<keyword evidence="2" id="KW-1185">Reference proteome</keyword>
<dbReference type="AlphaFoldDB" id="A0A167GME9"/>
<dbReference type="EMBL" id="KV417336">
    <property type="protein sequence ID" value="KZO90711.1"/>
    <property type="molecule type" value="Genomic_DNA"/>
</dbReference>
<dbReference type="Proteomes" id="UP000076738">
    <property type="component" value="Unassembled WGS sequence"/>
</dbReference>
<gene>
    <name evidence="1" type="ORF">CALVIDRAFT_388421</name>
</gene>
<protein>
    <submittedName>
        <fullName evidence="1">Uncharacterized protein</fullName>
    </submittedName>
</protein>
<proteinExistence type="predicted"/>
<name>A0A167GME9_CALVF</name>